<reference evidence="1 2" key="1">
    <citation type="submission" date="2019-03" db="EMBL/GenBank/DDBJ databases">
        <title>Lake Tanganyika Metagenome-Assembled Genomes (MAGs).</title>
        <authorList>
            <person name="Tran P."/>
        </authorList>
    </citation>
    <scope>NUCLEOTIDE SEQUENCE [LARGE SCALE GENOMIC DNA]</scope>
    <source>
        <strain evidence="1">K_DeepCast_65m_m2_236</strain>
    </source>
</reference>
<comment type="caution">
    <text evidence="1">The sequence shown here is derived from an EMBL/GenBank/DDBJ whole genome shotgun (WGS) entry which is preliminary data.</text>
</comment>
<accession>A0A938BN64</accession>
<evidence type="ECO:0000313" key="2">
    <source>
        <dbReference type="Proteomes" id="UP000703893"/>
    </source>
</evidence>
<proteinExistence type="predicted"/>
<organism evidence="1 2">
    <name type="scientific">Candidatus Tanganyikabacteria bacterium</name>
    <dbReference type="NCBI Taxonomy" id="2961651"/>
    <lineage>
        <taxon>Bacteria</taxon>
        <taxon>Bacillati</taxon>
        <taxon>Candidatus Sericytochromatia</taxon>
        <taxon>Candidatus Tanganyikabacteria</taxon>
    </lineage>
</organism>
<dbReference type="EMBL" id="VGJX01000367">
    <property type="protein sequence ID" value="MBM3274894.1"/>
    <property type="molecule type" value="Genomic_DNA"/>
</dbReference>
<name>A0A938BN64_9BACT</name>
<protein>
    <submittedName>
        <fullName evidence="1">Uncharacterized protein</fullName>
    </submittedName>
</protein>
<evidence type="ECO:0000313" key="1">
    <source>
        <dbReference type="EMBL" id="MBM3274894.1"/>
    </source>
</evidence>
<dbReference type="Proteomes" id="UP000703893">
    <property type="component" value="Unassembled WGS sequence"/>
</dbReference>
<sequence length="65" mass="6953">MDTDAIKRQLTGMQPDYIRGFLDALRALGHPSERDAGTILTWATEAAMRRIVTGPIADPTPGAGS</sequence>
<gene>
    <name evidence="1" type="ORF">FJZ00_07060</name>
</gene>
<dbReference type="AlphaFoldDB" id="A0A938BN64"/>